<comment type="caution">
    <text evidence="1">The sequence shown here is derived from an EMBL/GenBank/DDBJ whole genome shotgun (WGS) entry which is preliminary data.</text>
</comment>
<protein>
    <recommendedName>
        <fullName evidence="3">Lipoprotein</fullName>
    </recommendedName>
</protein>
<dbReference type="AlphaFoldDB" id="A0ABD4UQU9"/>
<name>A0ABD4UQU9_9BURK</name>
<sequence length="45" mass="4212">MIALLCTLAGCGDGDSSPAGNIAAARASAPASTSAPVVHCATACH</sequence>
<organism evidence="1 2">
    <name type="scientific">Burkholderia cenocepacia</name>
    <dbReference type="NCBI Taxonomy" id="95486"/>
    <lineage>
        <taxon>Bacteria</taxon>
        <taxon>Pseudomonadati</taxon>
        <taxon>Pseudomonadota</taxon>
        <taxon>Betaproteobacteria</taxon>
        <taxon>Burkholderiales</taxon>
        <taxon>Burkholderiaceae</taxon>
        <taxon>Burkholderia</taxon>
        <taxon>Burkholderia cepacia complex</taxon>
    </lineage>
</organism>
<dbReference type="GeneID" id="68902545"/>
<evidence type="ECO:0000313" key="2">
    <source>
        <dbReference type="Proteomes" id="UP000191686"/>
    </source>
</evidence>
<evidence type="ECO:0008006" key="3">
    <source>
        <dbReference type="Google" id="ProtNLM"/>
    </source>
</evidence>
<dbReference type="EMBL" id="JYMX02000050">
    <property type="protein sequence ID" value="MCW3716785.1"/>
    <property type="molecule type" value="Genomic_DNA"/>
</dbReference>
<gene>
    <name evidence="1" type="ORF">UE95_036490</name>
</gene>
<evidence type="ECO:0000313" key="1">
    <source>
        <dbReference type="EMBL" id="MCW3716785.1"/>
    </source>
</evidence>
<accession>A0ABD4UQU9</accession>
<reference evidence="1 2" key="2">
    <citation type="journal article" date="2017" name="Front. Microbiol.">
        <title>Genomics Reveals a Unique Clone of Burkholderia cenocepacia Harboring an Actively Excising Novel Genomic Island.</title>
        <authorList>
            <person name="Patil P.P."/>
            <person name="Mali S."/>
            <person name="Midha S."/>
            <person name="Gautam V."/>
            <person name="Dash L."/>
            <person name="Kumar S."/>
            <person name="Shastri J."/>
            <person name="Singhal L."/>
            <person name="Patil P.B."/>
        </authorList>
    </citation>
    <scope>NUCLEOTIDE SEQUENCE [LARGE SCALE GENOMIC DNA]</scope>
    <source>
        <strain evidence="1 2">BC-19</strain>
    </source>
</reference>
<proteinExistence type="predicted"/>
<dbReference type="RefSeq" id="WP_226244975.1">
    <property type="nucleotide sequence ID" value="NZ_CAJPCK010000050.1"/>
</dbReference>
<reference evidence="1 2" key="1">
    <citation type="journal article" date="2017" name="Front. Microbiol.">
        <title>Genomics reveals a unique clone of Burkholderia cenocepacia harbouring an actively excising novel genomic island.</title>
        <authorList>
            <person name="Patil P."/>
            <person name="Mali S."/>
            <person name="Midha S."/>
            <person name="Gautam V."/>
            <person name="Dash L."/>
            <person name="Kumar S."/>
            <person name="Shastri J."/>
            <person name="Singhal L."/>
            <person name="Patil P.B."/>
        </authorList>
    </citation>
    <scope>NUCLEOTIDE SEQUENCE [LARGE SCALE GENOMIC DNA]</scope>
    <source>
        <strain evidence="1 2">BC-19</strain>
    </source>
</reference>
<dbReference type="Proteomes" id="UP000191686">
    <property type="component" value="Unassembled WGS sequence"/>
</dbReference>